<keyword evidence="1" id="KW-0472">Membrane</keyword>
<organism evidence="2 3">
    <name type="scientific">Linum tenue</name>
    <dbReference type="NCBI Taxonomy" id="586396"/>
    <lineage>
        <taxon>Eukaryota</taxon>
        <taxon>Viridiplantae</taxon>
        <taxon>Streptophyta</taxon>
        <taxon>Embryophyta</taxon>
        <taxon>Tracheophyta</taxon>
        <taxon>Spermatophyta</taxon>
        <taxon>Magnoliopsida</taxon>
        <taxon>eudicotyledons</taxon>
        <taxon>Gunneridae</taxon>
        <taxon>Pentapetalae</taxon>
        <taxon>rosids</taxon>
        <taxon>fabids</taxon>
        <taxon>Malpighiales</taxon>
        <taxon>Linaceae</taxon>
        <taxon>Linum</taxon>
    </lineage>
</organism>
<evidence type="ECO:0000313" key="2">
    <source>
        <dbReference type="EMBL" id="CAI0423647.1"/>
    </source>
</evidence>
<evidence type="ECO:0000313" key="3">
    <source>
        <dbReference type="Proteomes" id="UP001154282"/>
    </source>
</evidence>
<dbReference type="EMBL" id="CAMGYJ010000005">
    <property type="protein sequence ID" value="CAI0423647.1"/>
    <property type="molecule type" value="Genomic_DNA"/>
</dbReference>
<keyword evidence="3" id="KW-1185">Reference proteome</keyword>
<keyword evidence="1" id="KW-1133">Transmembrane helix</keyword>
<protein>
    <submittedName>
        <fullName evidence="2">Uncharacterized protein</fullName>
    </submittedName>
</protein>
<comment type="caution">
    <text evidence="2">The sequence shown here is derived from an EMBL/GenBank/DDBJ whole genome shotgun (WGS) entry which is preliminary data.</text>
</comment>
<evidence type="ECO:0000256" key="1">
    <source>
        <dbReference type="SAM" id="Phobius"/>
    </source>
</evidence>
<accession>A0AAV0KPL9</accession>
<reference evidence="2" key="1">
    <citation type="submission" date="2022-08" db="EMBL/GenBank/DDBJ databases">
        <authorList>
            <person name="Gutierrez-Valencia J."/>
        </authorList>
    </citation>
    <scope>NUCLEOTIDE SEQUENCE</scope>
</reference>
<proteinExistence type="predicted"/>
<name>A0AAV0KPL9_9ROSI</name>
<feature type="transmembrane region" description="Helical" evidence="1">
    <location>
        <begin position="12"/>
        <end position="37"/>
    </location>
</feature>
<gene>
    <name evidence="2" type="ORF">LITE_LOCUS19594</name>
</gene>
<sequence>MRTFWAFGFDTFMCYGFGSMGLSSFWFWFSFCIWEWVGRVV</sequence>
<dbReference type="Proteomes" id="UP001154282">
    <property type="component" value="Unassembled WGS sequence"/>
</dbReference>
<dbReference type="AlphaFoldDB" id="A0AAV0KPL9"/>
<keyword evidence="1" id="KW-0812">Transmembrane</keyword>